<feature type="coiled-coil region" evidence="1">
    <location>
        <begin position="483"/>
        <end position="821"/>
    </location>
</feature>
<dbReference type="FunCoup" id="A0A0C3F680">
    <property type="interactions" value="50"/>
</dbReference>
<dbReference type="Gene3D" id="1.10.287.1490">
    <property type="match status" value="1"/>
</dbReference>
<feature type="region of interest" description="Disordered" evidence="2">
    <location>
        <begin position="1"/>
        <end position="41"/>
    </location>
</feature>
<feature type="region of interest" description="Disordered" evidence="2">
    <location>
        <begin position="396"/>
        <end position="427"/>
    </location>
</feature>
<evidence type="ECO:0000256" key="1">
    <source>
        <dbReference type="SAM" id="Coils"/>
    </source>
</evidence>
<accession>A0A0C3F680</accession>
<dbReference type="AlphaFoldDB" id="A0A0C3F680"/>
<keyword evidence="5" id="KW-1185">Reference proteome</keyword>
<organism evidence="4 5">
    <name type="scientific">Piloderma croceum (strain F 1598)</name>
    <dbReference type="NCBI Taxonomy" id="765440"/>
    <lineage>
        <taxon>Eukaryota</taxon>
        <taxon>Fungi</taxon>
        <taxon>Dikarya</taxon>
        <taxon>Basidiomycota</taxon>
        <taxon>Agaricomycotina</taxon>
        <taxon>Agaricomycetes</taxon>
        <taxon>Agaricomycetidae</taxon>
        <taxon>Atheliales</taxon>
        <taxon>Atheliaceae</taxon>
        <taxon>Piloderma</taxon>
    </lineage>
</organism>
<gene>
    <name evidence="4" type="ORF">PILCRDRAFT_92046</name>
</gene>
<feature type="compositionally biased region" description="Basic and acidic residues" evidence="2">
    <location>
        <begin position="1055"/>
        <end position="1065"/>
    </location>
</feature>
<reference evidence="5" key="2">
    <citation type="submission" date="2015-01" db="EMBL/GenBank/DDBJ databases">
        <title>Evolutionary Origins and Diversification of the Mycorrhizal Mutualists.</title>
        <authorList>
            <consortium name="DOE Joint Genome Institute"/>
            <consortium name="Mycorrhizal Genomics Consortium"/>
            <person name="Kohler A."/>
            <person name="Kuo A."/>
            <person name="Nagy L.G."/>
            <person name="Floudas D."/>
            <person name="Copeland A."/>
            <person name="Barry K.W."/>
            <person name="Cichocki N."/>
            <person name="Veneault-Fourrey C."/>
            <person name="LaButti K."/>
            <person name="Lindquist E.A."/>
            <person name="Lipzen A."/>
            <person name="Lundell T."/>
            <person name="Morin E."/>
            <person name="Murat C."/>
            <person name="Riley R."/>
            <person name="Ohm R."/>
            <person name="Sun H."/>
            <person name="Tunlid A."/>
            <person name="Henrissat B."/>
            <person name="Grigoriev I.V."/>
            <person name="Hibbett D.S."/>
            <person name="Martin F."/>
        </authorList>
    </citation>
    <scope>NUCLEOTIDE SEQUENCE [LARGE SCALE GENOMIC DNA]</scope>
    <source>
        <strain evidence="5">F 1598</strain>
    </source>
</reference>
<dbReference type="PANTHER" id="PTHR18916:SF83">
    <property type="entry name" value="TIP ELONGATION PROTEIN 1"/>
    <property type="match status" value="1"/>
</dbReference>
<feature type="compositionally biased region" description="Polar residues" evidence="2">
    <location>
        <begin position="285"/>
        <end position="295"/>
    </location>
</feature>
<name>A0A0C3F680_PILCF</name>
<dbReference type="EMBL" id="KN833046">
    <property type="protein sequence ID" value="KIM75441.1"/>
    <property type="molecule type" value="Genomic_DNA"/>
</dbReference>
<feature type="compositionally biased region" description="Low complexity" evidence="2">
    <location>
        <begin position="904"/>
        <end position="914"/>
    </location>
</feature>
<feature type="region of interest" description="Disordered" evidence="2">
    <location>
        <begin position="225"/>
        <end position="303"/>
    </location>
</feature>
<reference evidence="4 5" key="1">
    <citation type="submission" date="2014-04" db="EMBL/GenBank/DDBJ databases">
        <authorList>
            <consortium name="DOE Joint Genome Institute"/>
            <person name="Kuo A."/>
            <person name="Tarkka M."/>
            <person name="Buscot F."/>
            <person name="Kohler A."/>
            <person name="Nagy L.G."/>
            <person name="Floudas D."/>
            <person name="Copeland A."/>
            <person name="Barry K.W."/>
            <person name="Cichocki N."/>
            <person name="Veneault-Fourrey C."/>
            <person name="LaButti K."/>
            <person name="Lindquist E.A."/>
            <person name="Lipzen A."/>
            <person name="Lundell T."/>
            <person name="Morin E."/>
            <person name="Murat C."/>
            <person name="Sun H."/>
            <person name="Tunlid A."/>
            <person name="Henrissat B."/>
            <person name="Grigoriev I.V."/>
            <person name="Hibbett D.S."/>
            <person name="Martin F."/>
            <person name="Nordberg H.P."/>
            <person name="Cantor M.N."/>
            <person name="Hua S.X."/>
        </authorList>
    </citation>
    <scope>NUCLEOTIDE SEQUENCE [LARGE SCALE GENOMIC DNA]</scope>
    <source>
        <strain evidence="4 5">F 1598</strain>
    </source>
</reference>
<dbReference type="SMART" id="SM01052">
    <property type="entry name" value="CAP_GLY"/>
    <property type="match status" value="1"/>
</dbReference>
<feature type="compositionally biased region" description="Basic and acidic residues" evidence="2">
    <location>
        <begin position="983"/>
        <end position="993"/>
    </location>
</feature>
<dbReference type="Pfam" id="PF01302">
    <property type="entry name" value="CAP_GLY"/>
    <property type="match status" value="1"/>
</dbReference>
<sequence>MSTTPGKPRQSGIPTPGRASGIPTPGRSRSSSSANHYPALPSSDVEYMSRAFADAIKANDPAHHRPSRASDAHNVQPPASLLLQSGRRSVAGRPSSVASSSSAAGHTPYKALAEKSKTPTAVRSSSRQSDVSRRSSSRAGRPFEVGDNVRIESLGYEGTLRFMGAIDGKSGMWAGVELSGGFSGKGKNNGTVNGKQYFTCPPNCGVFVATTKLSAPTVGVGAIHRPSSVASSRGGRATPSVSTSTQSGRVTPSGSNGRVTPSFGRITPGTTPSSSRMRTFSRSTVKTPTISSQRKSYGLEHKITDGSRASKYLNMTAKQLNSRDSAPSQGSASPSRSNPSPTRASLGFSSPIRPLPSPYRTPKAGGRVSNIGVGMPPISPSKGRLSLITPRARIPSAVAMPPPASPASTSRSVSLNDGSSRALSGETTRTAAGDNYLSDLEVNGKALQDKIALLMSGNNNTPSPTKVSSRPPSATSVQSATHAVEMQTQIERLQSRVASLEYENQRLRDAANDTKADELQAASGRIEVLQATNEESMTRISELETHVKTSERSLNERNSKVESLERTVQQTLADLDRQRNESETRLKDLQAKLEDSDAMVKNLKEAIEAKEGLENQNDSVLKAKNTEIILLESRIQKTSADWEQDRKELAEQVDELRQAGQETIALYEERLSAADSNRYELEDRISFLEDQARKEASSISASRQASSAAEIDNEALRDQVQHLQKQVQSLEDMLEDVQVASEREEATVRERIKRYKEKEEAMKKELSAGRKEVEEMLKSEVTARGRVEENEEALRESTLALENARAEIEILRTEIANLDSLAASGSAGNAPQKLADSVSRATSERFRVAQEVSELKQALDESRASQRELANENLELQQALDSLKKRMNREIPINNVLQEPIRNSRSSSPQSPSSKYDLAAARDEITGLKHIVRTLQQESQSATQRNKLLESENRLLVTETDQLREELKLLEDNVEQNLLREEEALNAGDDKPSSQDTASSQKALKEQKVKFEAELEKVRERLTVHFSKEINELEALVESKIYREDELEQELERTKEKLARSEKKAKNSTGPSDMRPRFSDTLHDTDVCELCEKPGHDMFNCDALPPLRSNAAPIDDPSDMFCEDCDTHGHSTADCPHSMDVF</sequence>
<feature type="domain" description="CAP-Gly" evidence="3">
    <location>
        <begin position="164"/>
        <end position="209"/>
    </location>
</feature>
<proteinExistence type="predicted"/>
<dbReference type="HOGENOM" id="CLU_008637_0_0_1"/>
<dbReference type="PROSITE" id="PS00845">
    <property type="entry name" value="CAP_GLY_1"/>
    <property type="match status" value="1"/>
</dbReference>
<feature type="region of interest" description="Disordered" evidence="2">
    <location>
        <begin position="455"/>
        <end position="474"/>
    </location>
</feature>
<feature type="coiled-coil region" evidence="1">
    <location>
        <begin position="852"/>
        <end position="886"/>
    </location>
</feature>
<feature type="region of interest" description="Disordered" evidence="2">
    <location>
        <begin position="1055"/>
        <end position="1078"/>
    </location>
</feature>
<dbReference type="STRING" id="765440.A0A0C3F680"/>
<dbReference type="Gene3D" id="4.10.60.10">
    <property type="entry name" value="Zinc finger, CCHC-type"/>
    <property type="match status" value="1"/>
</dbReference>
<dbReference type="Gene3D" id="2.30.30.190">
    <property type="entry name" value="CAP Gly-rich-like domain"/>
    <property type="match status" value="1"/>
</dbReference>
<feature type="compositionally biased region" description="Basic and acidic residues" evidence="2">
    <location>
        <begin position="60"/>
        <end position="71"/>
    </location>
</feature>
<feature type="compositionally biased region" description="Low complexity" evidence="2">
    <location>
        <begin position="85"/>
        <end position="105"/>
    </location>
</feature>
<feature type="compositionally biased region" description="Polar residues" evidence="2">
    <location>
        <begin position="239"/>
        <end position="259"/>
    </location>
</feature>
<evidence type="ECO:0000313" key="4">
    <source>
        <dbReference type="EMBL" id="KIM75441.1"/>
    </source>
</evidence>
<dbReference type="PANTHER" id="PTHR18916">
    <property type="entry name" value="DYNACTIN 1-RELATED MICROTUBULE-BINDING"/>
    <property type="match status" value="1"/>
</dbReference>
<evidence type="ECO:0000256" key="2">
    <source>
        <dbReference type="SAM" id="MobiDB-lite"/>
    </source>
</evidence>
<dbReference type="InParanoid" id="A0A0C3F680"/>
<feature type="region of interest" description="Disordered" evidence="2">
    <location>
        <begin position="983"/>
        <end position="1005"/>
    </location>
</feature>
<dbReference type="PROSITE" id="PS50245">
    <property type="entry name" value="CAP_GLY_2"/>
    <property type="match status" value="1"/>
</dbReference>
<feature type="region of interest" description="Disordered" evidence="2">
    <location>
        <begin position="56"/>
        <end position="142"/>
    </location>
</feature>
<evidence type="ECO:0000259" key="3">
    <source>
        <dbReference type="PROSITE" id="PS50245"/>
    </source>
</evidence>
<feature type="region of interest" description="Disordered" evidence="2">
    <location>
        <begin position="894"/>
        <end position="916"/>
    </location>
</feature>
<protein>
    <recommendedName>
        <fullName evidence="3">CAP-Gly domain-containing protein</fullName>
    </recommendedName>
</protein>
<feature type="compositionally biased region" description="Polar residues" evidence="2">
    <location>
        <begin position="320"/>
        <end position="343"/>
    </location>
</feature>
<dbReference type="Proteomes" id="UP000054166">
    <property type="component" value="Unassembled WGS sequence"/>
</dbReference>
<dbReference type="InterPro" id="IPR036859">
    <property type="entry name" value="CAP-Gly_dom_sf"/>
</dbReference>
<feature type="compositionally biased region" description="Low complexity" evidence="2">
    <location>
        <begin position="270"/>
        <end position="284"/>
    </location>
</feature>
<feature type="compositionally biased region" description="Polar residues" evidence="2">
    <location>
        <begin position="456"/>
        <end position="474"/>
    </location>
</feature>
<evidence type="ECO:0000313" key="5">
    <source>
        <dbReference type="Proteomes" id="UP000054166"/>
    </source>
</evidence>
<dbReference type="OrthoDB" id="2130750at2759"/>
<dbReference type="SUPFAM" id="SSF74924">
    <property type="entry name" value="Cap-Gly domain"/>
    <property type="match status" value="1"/>
</dbReference>
<feature type="compositionally biased region" description="Polar residues" evidence="2">
    <location>
        <begin position="415"/>
        <end position="427"/>
    </location>
</feature>
<dbReference type="InterPro" id="IPR000938">
    <property type="entry name" value="CAP-Gly_domain"/>
</dbReference>
<feature type="region of interest" description="Disordered" evidence="2">
    <location>
        <begin position="320"/>
        <end position="384"/>
    </location>
</feature>
<keyword evidence="1" id="KW-0175">Coiled coil</keyword>